<organism evidence="1 2">
    <name type="scientific">Phytophthora palmivora</name>
    <dbReference type="NCBI Taxonomy" id="4796"/>
    <lineage>
        <taxon>Eukaryota</taxon>
        <taxon>Sar</taxon>
        <taxon>Stramenopiles</taxon>
        <taxon>Oomycota</taxon>
        <taxon>Peronosporomycetes</taxon>
        <taxon>Peronosporales</taxon>
        <taxon>Peronosporaceae</taxon>
        <taxon>Phytophthora</taxon>
    </lineage>
</organism>
<evidence type="ECO:0000313" key="2">
    <source>
        <dbReference type="Proteomes" id="UP000237271"/>
    </source>
</evidence>
<gene>
    <name evidence="1" type="ORF">PHPALM_17336</name>
</gene>
<evidence type="ECO:0000313" key="1">
    <source>
        <dbReference type="EMBL" id="POM66750.1"/>
    </source>
</evidence>
<accession>A0A2P4XMH0</accession>
<keyword evidence="2" id="KW-1185">Reference proteome</keyword>
<reference evidence="1 2" key="1">
    <citation type="journal article" date="2017" name="Genome Biol. Evol.">
        <title>Phytophthora megakarya and P. palmivora, closely related causal agents of cacao black pod rot, underwent increases in genome sizes and gene numbers by different mechanisms.</title>
        <authorList>
            <person name="Ali S.S."/>
            <person name="Shao J."/>
            <person name="Lary D.J."/>
            <person name="Kronmiller B."/>
            <person name="Shen D."/>
            <person name="Strem M.D."/>
            <person name="Amoako-Attah I."/>
            <person name="Akrofi A.Y."/>
            <person name="Begoude B.A."/>
            <person name="Ten Hoopen G.M."/>
            <person name="Coulibaly K."/>
            <person name="Kebe B.I."/>
            <person name="Melnick R.L."/>
            <person name="Guiltinan M.J."/>
            <person name="Tyler B.M."/>
            <person name="Meinhardt L.W."/>
            <person name="Bailey B.A."/>
        </authorList>
    </citation>
    <scope>NUCLEOTIDE SEQUENCE [LARGE SCALE GENOMIC DNA]</scope>
    <source>
        <strain evidence="2">sbr112.9</strain>
    </source>
</reference>
<sequence>MPKIFQRERNDASDTMSTIKSTDRFYTAVQLTFQLVHRNIYSIDTIMCDKVEYPQEIGGKPVNRPKRIAHGTVRFTVAGNCPMMTGLVCEIENLSISWGWDPVERWRHVVQRRTRGSRGVRHAIPCPSMIRGYHQWMGGVPVVFTSLFNLDADMMQEILQVNLLGVCGCDYFNAYVVFRETQKSSKVKLITHA</sequence>
<dbReference type="PANTHER" id="PTHR46599:SF3">
    <property type="entry name" value="PIGGYBAC TRANSPOSABLE ELEMENT-DERIVED PROTEIN 4"/>
    <property type="match status" value="1"/>
</dbReference>
<proteinExistence type="predicted"/>
<dbReference type="Proteomes" id="UP000237271">
    <property type="component" value="Unassembled WGS sequence"/>
</dbReference>
<dbReference type="PANTHER" id="PTHR46599">
    <property type="entry name" value="PIGGYBAC TRANSPOSABLE ELEMENT-DERIVED PROTEIN 4"/>
    <property type="match status" value="1"/>
</dbReference>
<name>A0A2P4XMH0_9STRA</name>
<dbReference type="EMBL" id="NCKW01009538">
    <property type="protein sequence ID" value="POM66750.1"/>
    <property type="molecule type" value="Genomic_DNA"/>
</dbReference>
<dbReference type="AlphaFoldDB" id="A0A2P4XMH0"/>
<dbReference type="OrthoDB" id="121783at2759"/>
<comment type="caution">
    <text evidence="1">The sequence shown here is derived from an EMBL/GenBank/DDBJ whole genome shotgun (WGS) entry which is preliminary data.</text>
</comment>
<protein>
    <submittedName>
        <fullName evidence="1">Uncharacterized protein</fullName>
    </submittedName>
</protein>